<sequence length="435" mass="46600">MSLLLHNAFVHTGEAAFANGAILIEDGRVAWSGALADLPPDRTAATRRDLGGRVVIPGLVNAHTHGGLSACRCACDDGDLFQWAAALRSQTSHLTIEDNRQGCRLAVAEMLRNGITTACDCTRYGAGVFAEVASEMGLRSLSGALANSPELRPAGRPNWPLALDETDEAMARHGADGLARFYLGAHSPYSCTPDLLIEVKSAARERGLPFVIHASENRAETRITLERYGATPIRHLHRLGLLDRSTVLAHCVWVDEEEIDILAETGAAVVHNPASNAKLASGIAPVSALRRAGVPVGLGTDSVVSNNRLDLFQEMKLAVLLQRVSSLDGFAMNAADAFRMATSEGARTLGMERETGRLLPGMAADLVVLEIDHPEGLTPERVVSDLVYRITPREVRDVMVAGRFVVEHGALTLADDRETRPSPRRGTSHPTGTIA</sequence>
<dbReference type="RefSeq" id="WP_119540559.1">
    <property type="nucleotide sequence ID" value="NZ_QYRN01000006.1"/>
</dbReference>
<dbReference type="PANTHER" id="PTHR43794">
    <property type="entry name" value="AMINOHYDROLASE SSNA-RELATED"/>
    <property type="match status" value="1"/>
</dbReference>
<dbReference type="Gene3D" id="2.30.40.10">
    <property type="entry name" value="Urease, subunit C, domain 1"/>
    <property type="match status" value="1"/>
</dbReference>
<dbReference type="InterPro" id="IPR011059">
    <property type="entry name" value="Metal-dep_hydrolase_composite"/>
</dbReference>
<feature type="region of interest" description="Disordered" evidence="3">
    <location>
        <begin position="415"/>
        <end position="435"/>
    </location>
</feature>
<evidence type="ECO:0000259" key="4">
    <source>
        <dbReference type="Pfam" id="PF01979"/>
    </source>
</evidence>
<gene>
    <name evidence="5" type="ORF">D3218_13285</name>
</gene>
<dbReference type="Gene3D" id="3.20.20.140">
    <property type="entry name" value="Metal-dependent hydrolases"/>
    <property type="match status" value="1"/>
</dbReference>
<dbReference type="Pfam" id="PF01979">
    <property type="entry name" value="Amidohydro_1"/>
    <property type="match status" value="1"/>
</dbReference>
<protein>
    <submittedName>
        <fullName evidence="5">Amidohydrolase</fullName>
    </submittedName>
</protein>
<dbReference type="CDD" id="cd01298">
    <property type="entry name" value="ATZ_TRZ_like"/>
    <property type="match status" value="1"/>
</dbReference>
<evidence type="ECO:0000313" key="5">
    <source>
        <dbReference type="EMBL" id="RIY00250.1"/>
    </source>
</evidence>
<evidence type="ECO:0000256" key="3">
    <source>
        <dbReference type="SAM" id="MobiDB-lite"/>
    </source>
</evidence>
<name>A0A3A1WK17_9HYPH</name>
<organism evidence="5 6">
    <name type="scientific">Aureimonas flava</name>
    <dbReference type="NCBI Taxonomy" id="2320271"/>
    <lineage>
        <taxon>Bacteria</taxon>
        <taxon>Pseudomonadati</taxon>
        <taxon>Pseudomonadota</taxon>
        <taxon>Alphaproteobacteria</taxon>
        <taxon>Hyphomicrobiales</taxon>
        <taxon>Aurantimonadaceae</taxon>
        <taxon>Aureimonas</taxon>
    </lineage>
</organism>
<keyword evidence="6" id="KW-1185">Reference proteome</keyword>
<accession>A0A3A1WK17</accession>
<dbReference type="SUPFAM" id="SSF51556">
    <property type="entry name" value="Metallo-dependent hydrolases"/>
    <property type="match status" value="1"/>
</dbReference>
<dbReference type="InterPro" id="IPR032466">
    <property type="entry name" value="Metal_Hydrolase"/>
</dbReference>
<dbReference type="AlphaFoldDB" id="A0A3A1WK17"/>
<dbReference type="OrthoDB" id="9796020at2"/>
<dbReference type="Proteomes" id="UP000265750">
    <property type="component" value="Unassembled WGS sequence"/>
</dbReference>
<dbReference type="GO" id="GO:0016810">
    <property type="term" value="F:hydrolase activity, acting on carbon-nitrogen (but not peptide) bonds"/>
    <property type="evidence" value="ECO:0007669"/>
    <property type="project" value="InterPro"/>
</dbReference>
<comment type="similarity">
    <text evidence="1">Belongs to the metallo-dependent hydrolases superfamily. ATZ/TRZ family.</text>
</comment>
<dbReference type="InterPro" id="IPR006680">
    <property type="entry name" value="Amidohydro-rel"/>
</dbReference>
<dbReference type="InterPro" id="IPR050287">
    <property type="entry name" value="MTA/SAH_deaminase"/>
</dbReference>
<dbReference type="PANTHER" id="PTHR43794:SF11">
    <property type="entry name" value="AMIDOHYDROLASE-RELATED DOMAIN-CONTAINING PROTEIN"/>
    <property type="match status" value="1"/>
</dbReference>
<comment type="caution">
    <text evidence="5">The sequence shown here is derived from an EMBL/GenBank/DDBJ whole genome shotgun (WGS) entry which is preliminary data.</text>
</comment>
<dbReference type="EMBL" id="QYRN01000006">
    <property type="protein sequence ID" value="RIY00250.1"/>
    <property type="molecule type" value="Genomic_DNA"/>
</dbReference>
<evidence type="ECO:0000313" key="6">
    <source>
        <dbReference type="Proteomes" id="UP000265750"/>
    </source>
</evidence>
<evidence type="ECO:0000256" key="2">
    <source>
        <dbReference type="ARBA" id="ARBA00022801"/>
    </source>
</evidence>
<keyword evidence="2 5" id="KW-0378">Hydrolase</keyword>
<dbReference type="SUPFAM" id="SSF51338">
    <property type="entry name" value="Composite domain of metallo-dependent hydrolases"/>
    <property type="match status" value="1"/>
</dbReference>
<proteinExistence type="inferred from homology"/>
<feature type="domain" description="Amidohydrolase-related" evidence="4">
    <location>
        <begin position="54"/>
        <end position="405"/>
    </location>
</feature>
<reference evidence="6" key="1">
    <citation type="submission" date="2018-09" db="EMBL/GenBank/DDBJ databases">
        <authorList>
            <person name="Tuo L."/>
        </authorList>
    </citation>
    <scope>NUCLEOTIDE SEQUENCE [LARGE SCALE GENOMIC DNA]</scope>
    <source>
        <strain evidence="6">M2BS4Y-1</strain>
    </source>
</reference>
<evidence type="ECO:0000256" key="1">
    <source>
        <dbReference type="ARBA" id="ARBA00006745"/>
    </source>
</evidence>